<gene>
    <name evidence="1" type="ORF">GBK04_28220</name>
</gene>
<dbReference type="InterPro" id="IPR037104">
    <property type="entry name" value="Annexin_sf"/>
</dbReference>
<evidence type="ECO:0000313" key="2">
    <source>
        <dbReference type="Proteomes" id="UP000479293"/>
    </source>
</evidence>
<evidence type="ECO:0000313" key="1">
    <source>
        <dbReference type="EMBL" id="MPR37115.1"/>
    </source>
</evidence>
<dbReference type="EMBL" id="WHLY01000002">
    <property type="protein sequence ID" value="MPR37115.1"/>
    <property type="molecule type" value="Genomic_DNA"/>
</dbReference>
<dbReference type="Proteomes" id="UP000479293">
    <property type="component" value="Unassembled WGS sequence"/>
</dbReference>
<dbReference type="RefSeq" id="WP_152765677.1">
    <property type="nucleotide sequence ID" value="NZ_WHLY01000002.1"/>
</dbReference>
<comment type="caution">
    <text evidence="1">The sequence shown here is derived from an EMBL/GenBank/DDBJ whole genome shotgun (WGS) entry which is preliminary data.</text>
</comment>
<dbReference type="SUPFAM" id="SSF47874">
    <property type="entry name" value="Annexin"/>
    <property type="match status" value="1"/>
</dbReference>
<sequence length="231" mass="24912">MKNLTAAAALASQVDKKTVANVGKVLVAIALYLLLRSSARKRLAQNEYDKVVAGNGGAVNPANIALQFRQALRPWGFSFLGIDGGTDEDTLYYLAGVCRGNVWSEVTASYRTLYKSELIQDISDDANPEVFAKFVAILQGNAAPTTPTGGGATTGKGYTAETIRRTPLLSASDSSQTVTTLPLGTKTEFKYYTIAKSGGVETQYVLVTYRNWIGYPTDGYIKRADVRVYAN</sequence>
<name>A0A7C9BNW9_9BACT</name>
<keyword evidence="2" id="KW-1185">Reference proteome</keyword>
<dbReference type="AlphaFoldDB" id="A0A7C9BNW9"/>
<accession>A0A7C9BNW9</accession>
<reference evidence="1 2" key="1">
    <citation type="submission" date="2019-10" db="EMBL/GenBank/DDBJ databases">
        <title>Draft Genome Sequence of Cytophagaceae sp. SJW1-29.</title>
        <authorList>
            <person name="Choi A."/>
        </authorList>
    </citation>
    <scope>NUCLEOTIDE SEQUENCE [LARGE SCALE GENOMIC DNA]</scope>
    <source>
        <strain evidence="1 2">SJW1-29</strain>
    </source>
</reference>
<proteinExistence type="predicted"/>
<organism evidence="1 2">
    <name type="scientific">Salmonirosea aquatica</name>
    <dbReference type="NCBI Taxonomy" id="2654236"/>
    <lineage>
        <taxon>Bacteria</taxon>
        <taxon>Pseudomonadati</taxon>
        <taxon>Bacteroidota</taxon>
        <taxon>Cytophagia</taxon>
        <taxon>Cytophagales</taxon>
        <taxon>Spirosomataceae</taxon>
        <taxon>Salmonirosea</taxon>
    </lineage>
</organism>
<protein>
    <submittedName>
        <fullName evidence="1">Uncharacterized protein</fullName>
    </submittedName>
</protein>
<dbReference type="GO" id="GO:0005544">
    <property type="term" value="F:calcium-dependent phospholipid binding"/>
    <property type="evidence" value="ECO:0007669"/>
    <property type="project" value="InterPro"/>
</dbReference>
<dbReference type="GO" id="GO:0005509">
    <property type="term" value="F:calcium ion binding"/>
    <property type="evidence" value="ECO:0007669"/>
    <property type="project" value="InterPro"/>
</dbReference>